<dbReference type="InterPro" id="IPR020841">
    <property type="entry name" value="PKS_Beta-ketoAc_synthase_dom"/>
</dbReference>
<gene>
    <name evidence="6" type="ORF">N0A02_23600</name>
</gene>
<dbReference type="SUPFAM" id="SSF53901">
    <property type="entry name" value="Thiolase-like"/>
    <property type="match status" value="2"/>
</dbReference>
<evidence type="ECO:0000259" key="5">
    <source>
        <dbReference type="PROSITE" id="PS52004"/>
    </source>
</evidence>
<dbReference type="PANTHER" id="PTHR11712">
    <property type="entry name" value="POLYKETIDE SYNTHASE-RELATED"/>
    <property type="match status" value="1"/>
</dbReference>
<keyword evidence="7" id="KW-1185">Reference proteome</keyword>
<dbReference type="Pfam" id="PF00109">
    <property type="entry name" value="ketoacyl-synt"/>
    <property type="match status" value="1"/>
</dbReference>
<dbReference type="PROSITE" id="PS52004">
    <property type="entry name" value="KS3_2"/>
    <property type="match status" value="1"/>
</dbReference>
<name>A0ABV1LTX6_9BURK</name>
<dbReference type="Pfam" id="PF02801">
    <property type="entry name" value="Ketoacyl-synt_C"/>
    <property type="match status" value="1"/>
</dbReference>
<proteinExistence type="inferred from homology"/>
<dbReference type="RefSeq" id="WP_349544291.1">
    <property type="nucleotide sequence ID" value="NZ_JAOALG010000002.1"/>
</dbReference>
<comment type="similarity">
    <text evidence="2 4">Belongs to the thiolase-like superfamily. Beta-ketoacyl-ACP synthases family.</text>
</comment>
<dbReference type="InterPro" id="IPR000794">
    <property type="entry name" value="Beta-ketoacyl_synthase"/>
</dbReference>
<dbReference type="InterPro" id="IPR014031">
    <property type="entry name" value="Ketoacyl_synth_C"/>
</dbReference>
<comment type="caution">
    <text evidence="6">The sequence shown here is derived from an EMBL/GenBank/DDBJ whole genome shotgun (WGS) entry which is preliminary data.</text>
</comment>
<evidence type="ECO:0000256" key="1">
    <source>
        <dbReference type="ARBA" id="ARBA00005194"/>
    </source>
</evidence>
<feature type="domain" description="Ketosynthase family 3 (KS3)" evidence="5">
    <location>
        <begin position="1"/>
        <end position="358"/>
    </location>
</feature>
<dbReference type="InterPro" id="IPR016039">
    <property type="entry name" value="Thiolase-like"/>
</dbReference>
<protein>
    <recommendedName>
        <fullName evidence="5">Ketosynthase family 3 (KS3) domain-containing protein</fullName>
    </recommendedName>
</protein>
<evidence type="ECO:0000256" key="3">
    <source>
        <dbReference type="ARBA" id="ARBA00022679"/>
    </source>
</evidence>
<comment type="pathway">
    <text evidence="1">Lipid metabolism; fatty acid biosynthesis.</text>
</comment>
<dbReference type="Gene3D" id="3.40.47.10">
    <property type="match status" value="1"/>
</dbReference>
<dbReference type="PANTHER" id="PTHR11712:SF336">
    <property type="entry name" value="3-OXOACYL-[ACYL-CARRIER-PROTEIN] SYNTHASE, MITOCHONDRIAL"/>
    <property type="match status" value="1"/>
</dbReference>
<dbReference type="InterPro" id="IPR014030">
    <property type="entry name" value="Ketoacyl_synth_N"/>
</dbReference>
<sequence>MTTPFGEDEATLDALFEGRSAFTPQASPWPLRNPLAAVIADRPDCAQSDRAWQRHLATRVAGRALRRTAFDVRSAQHRCALIFATSYGHLIDDTGDDTMSTWARDSARILELDLEPIVVGAGCSSGSDALGVAAAMLDTEAVDVAIVVAVDIVTAAKRIAHSSLGTMTAGEHKPFDTARSGMLLGEAAAAVVLMRSADLTEHDGELIGVGAANDAFGVTAPDPSGVSVRYALDRALQAARLGYSDLSLYFAHGTATQLNDAIEAKVIEEVFADHDDLAIVATKGALGHSLGACGVVEFILLLQMLNRRRTPPTVGLTDPVGHLAPRFPDPQGRVLRSPYGVSVTLGFGGFNTALVARGLAR</sequence>
<accession>A0ABV1LTX6</accession>
<dbReference type="SMART" id="SM00825">
    <property type="entry name" value="PKS_KS"/>
    <property type="match status" value="1"/>
</dbReference>
<dbReference type="EMBL" id="JAOALG010000002">
    <property type="protein sequence ID" value="MEQ5842436.1"/>
    <property type="molecule type" value="Genomic_DNA"/>
</dbReference>
<dbReference type="Proteomes" id="UP001469089">
    <property type="component" value="Unassembled WGS sequence"/>
</dbReference>
<organism evidence="6 7">
    <name type="scientific">Paraburkholderia acidicola</name>
    <dbReference type="NCBI Taxonomy" id="1912599"/>
    <lineage>
        <taxon>Bacteria</taxon>
        <taxon>Pseudomonadati</taxon>
        <taxon>Pseudomonadota</taxon>
        <taxon>Betaproteobacteria</taxon>
        <taxon>Burkholderiales</taxon>
        <taxon>Burkholderiaceae</taxon>
        <taxon>Paraburkholderia</taxon>
    </lineage>
</organism>
<evidence type="ECO:0000256" key="4">
    <source>
        <dbReference type="RuleBase" id="RU003694"/>
    </source>
</evidence>
<keyword evidence="3 4" id="KW-0808">Transferase</keyword>
<evidence type="ECO:0000313" key="7">
    <source>
        <dbReference type="Proteomes" id="UP001469089"/>
    </source>
</evidence>
<evidence type="ECO:0000313" key="6">
    <source>
        <dbReference type="EMBL" id="MEQ5842436.1"/>
    </source>
</evidence>
<evidence type="ECO:0000256" key="2">
    <source>
        <dbReference type="ARBA" id="ARBA00008467"/>
    </source>
</evidence>
<reference evidence="6 7" key="1">
    <citation type="journal article" date="2024" name="Chem. Sci.">
        <title>Discovery of a lagriamide polyketide by integrated genome mining, isotopic labeling, and untargeted metabolomics.</title>
        <authorList>
            <person name="Fergusson C.H."/>
            <person name="Saulog J."/>
            <person name="Paulo B.S."/>
            <person name="Wilson D.M."/>
            <person name="Liu D.Y."/>
            <person name="Morehouse N.J."/>
            <person name="Waterworth S."/>
            <person name="Barkei J."/>
            <person name="Gray C.A."/>
            <person name="Kwan J.C."/>
            <person name="Eustaquio A.S."/>
            <person name="Linington R.G."/>
        </authorList>
    </citation>
    <scope>NUCLEOTIDE SEQUENCE [LARGE SCALE GENOMIC DNA]</scope>
    <source>
        <strain evidence="6 7">RL17-338-BIF-B</strain>
    </source>
</reference>